<keyword evidence="1" id="KW-1133">Transmembrane helix</keyword>
<proteinExistence type="predicted"/>
<evidence type="ECO:0008006" key="4">
    <source>
        <dbReference type="Google" id="ProtNLM"/>
    </source>
</evidence>
<feature type="transmembrane region" description="Helical" evidence="1">
    <location>
        <begin position="29"/>
        <end position="52"/>
    </location>
</feature>
<dbReference type="Proteomes" id="UP001499882">
    <property type="component" value="Unassembled WGS sequence"/>
</dbReference>
<organism evidence="2 3">
    <name type="scientific">Nocardioides endophyticus</name>
    <dbReference type="NCBI Taxonomy" id="1353775"/>
    <lineage>
        <taxon>Bacteria</taxon>
        <taxon>Bacillati</taxon>
        <taxon>Actinomycetota</taxon>
        <taxon>Actinomycetes</taxon>
        <taxon>Propionibacteriales</taxon>
        <taxon>Nocardioidaceae</taxon>
        <taxon>Nocardioides</taxon>
    </lineage>
</organism>
<evidence type="ECO:0000313" key="3">
    <source>
        <dbReference type="Proteomes" id="UP001499882"/>
    </source>
</evidence>
<sequence length="201" mass="21077">MSQPPPSYPVPSGYPPGHPPLPPKYRPSGWWFVVGGGLIVLALAAGVGLFIWTLSAFFHTDATVAADGQAHEITVETDGQRMLWRDDDVFDPDCSIVDLGTGDEVELRPVTSQFTKDFGDGEWTAAYRFDPGSGRLAVTCAAALSIDDGGEVQIGPAPSIGGFVGGLIATIAVPSLLGLFGLATLIVTGILWSTRPAKPRG</sequence>
<comment type="caution">
    <text evidence="2">The sequence shown here is derived from an EMBL/GenBank/DDBJ whole genome shotgun (WGS) entry which is preliminary data.</text>
</comment>
<name>A0ABP8YCZ8_9ACTN</name>
<feature type="transmembrane region" description="Helical" evidence="1">
    <location>
        <begin position="163"/>
        <end position="192"/>
    </location>
</feature>
<dbReference type="RefSeq" id="WP_345524997.1">
    <property type="nucleotide sequence ID" value="NZ_BAABKN010000005.1"/>
</dbReference>
<keyword evidence="1" id="KW-0812">Transmembrane</keyword>
<keyword evidence="3" id="KW-1185">Reference proteome</keyword>
<accession>A0ABP8YCZ8</accession>
<reference evidence="3" key="1">
    <citation type="journal article" date="2019" name="Int. J. Syst. Evol. Microbiol.">
        <title>The Global Catalogue of Microorganisms (GCM) 10K type strain sequencing project: providing services to taxonomists for standard genome sequencing and annotation.</title>
        <authorList>
            <consortium name="The Broad Institute Genomics Platform"/>
            <consortium name="The Broad Institute Genome Sequencing Center for Infectious Disease"/>
            <person name="Wu L."/>
            <person name="Ma J."/>
        </authorList>
    </citation>
    <scope>NUCLEOTIDE SEQUENCE [LARGE SCALE GENOMIC DNA]</scope>
    <source>
        <strain evidence="3">JCM 18532</strain>
    </source>
</reference>
<protein>
    <recommendedName>
        <fullName evidence="4">DUF3592 domain-containing protein</fullName>
    </recommendedName>
</protein>
<evidence type="ECO:0000256" key="1">
    <source>
        <dbReference type="SAM" id="Phobius"/>
    </source>
</evidence>
<evidence type="ECO:0000313" key="2">
    <source>
        <dbReference type="EMBL" id="GAA4725512.1"/>
    </source>
</evidence>
<keyword evidence="1" id="KW-0472">Membrane</keyword>
<dbReference type="EMBL" id="BAABKN010000005">
    <property type="protein sequence ID" value="GAA4725512.1"/>
    <property type="molecule type" value="Genomic_DNA"/>
</dbReference>
<gene>
    <name evidence="2" type="ORF">GCM10023350_05140</name>
</gene>